<keyword evidence="4" id="KW-0472">Membrane</keyword>
<dbReference type="SUPFAM" id="SSF52058">
    <property type="entry name" value="L domain-like"/>
    <property type="match status" value="1"/>
</dbReference>
<gene>
    <name evidence="7" type="ORF">HOLleu_04245</name>
</gene>
<evidence type="ECO:0000313" key="8">
    <source>
        <dbReference type="Proteomes" id="UP001152320"/>
    </source>
</evidence>
<evidence type="ECO:0000256" key="5">
    <source>
        <dbReference type="SAM" id="SignalP"/>
    </source>
</evidence>
<dbReference type="InterPro" id="IPR032675">
    <property type="entry name" value="LRR_dom_sf"/>
</dbReference>
<keyword evidence="1" id="KW-0433">Leucine-rich repeat</keyword>
<dbReference type="GO" id="GO:0005886">
    <property type="term" value="C:plasma membrane"/>
    <property type="evidence" value="ECO:0007669"/>
    <property type="project" value="TreeGrafter"/>
</dbReference>
<feature type="transmembrane region" description="Helical" evidence="4">
    <location>
        <begin position="468"/>
        <end position="492"/>
    </location>
</feature>
<dbReference type="PROSITE" id="PS51450">
    <property type="entry name" value="LRR"/>
    <property type="match status" value="1"/>
</dbReference>
<dbReference type="InterPro" id="IPR000483">
    <property type="entry name" value="Cys-rich_flank_reg_C"/>
</dbReference>
<dbReference type="InterPro" id="IPR001611">
    <property type="entry name" value="Leu-rich_rpt"/>
</dbReference>
<dbReference type="OrthoDB" id="10027416at2759"/>
<dbReference type="SMART" id="SM00369">
    <property type="entry name" value="LRR_TYP"/>
    <property type="match status" value="7"/>
</dbReference>
<dbReference type="PANTHER" id="PTHR24369">
    <property type="entry name" value="ANTIGEN BSP, PUTATIVE-RELATED"/>
    <property type="match status" value="1"/>
</dbReference>
<reference evidence="7" key="1">
    <citation type="submission" date="2021-10" db="EMBL/GenBank/DDBJ databases">
        <title>Tropical sea cucumber genome reveals ecological adaptation and Cuvierian tubules defense mechanism.</title>
        <authorList>
            <person name="Chen T."/>
        </authorList>
    </citation>
    <scope>NUCLEOTIDE SEQUENCE</scope>
    <source>
        <strain evidence="7">Nanhai2018</strain>
        <tissue evidence="7">Muscle</tissue>
    </source>
</reference>
<dbReference type="EMBL" id="JAIZAY010000001">
    <property type="protein sequence ID" value="KAJ8050875.1"/>
    <property type="molecule type" value="Genomic_DNA"/>
</dbReference>
<keyword evidence="2 5" id="KW-0732">Signal</keyword>
<feature type="signal peptide" evidence="5">
    <location>
        <begin position="1"/>
        <end position="21"/>
    </location>
</feature>
<dbReference type="PANTHER" id="PTHR24369:SF211">
    <property type="entry name" value="LEUCINE-RICH REPEAT-CONTAINING PROTEIN 15-LIKE"/>
    <property type="match status" value="1"/>
</dbReference>
<dbReference type="Gene3D" id="3.80.10.10">
    <property type="entry name" value="Ribonuclease Inhibitor"/>
    <property type="match status" value="2"/>
</dbReference>
<dbReference type="Proteomes" id="UP001152320">
    <property type="component" value="Chromosome 1"/>
</dbReference>
<feature type="chain" id="PRO_5040342286" evidence="5">
    <location>
        <begin position="22"/>
        <end position="493"/>
    </location>
</feature>
<keyword evidence="4" id="KW-0812">Transmembrane</keyword>
<evidence type="ECO:0000313" key="7">
    <source>
        <dbReference type="EMBL" id="KAJ8050875.1"/>
    </source>
</evidence>
<protein>
    <submittedName>
        <fullName evidence="7">Leucine-rich repeat-containing protein 15</fullName>
    </submittedName>
</protein>
<dbReference type="InterPro" id="IPR050541">
    <property type="entry name" value="LRR_TM_domain-containing"/>
</dbReference>
<dbReference type="InterPro" id="IPR003591">
    <property type="entry name" value="Leu-rich_rpt_typical-subtyp"/>
</dbReference>
<evidence type="ECO:0000256" key="3">
    <source>
        <dbReference type="ARBA" id="ARBA00022737"/>
    </source>
</evidence>
<dbReference type="AlphaFoldDB" id="A0A9Q1CTL9"/>
<evidence type="ECO:0000256" key="1">
    <source>
        <dbReference type="ARBA" id="ARBA00022614"/>
    </source>
</evidence>
<evidence type="ECO:0000256" key="2">
    <source>
        <dbReference type="ARBA" id="ARBA00022729"/>
    </source>
</evidence>
<evidence type="ECO:0000259" key="6">
    <source>
        <dbReference type="SMART" id="SM00082"/>
    </source>
</evidence>
<proteinExistence type="predicted"/>
<feature type="domain" description="LRRCT" evidence="6">
    <location>
        <begin position="393"/>
        <end position="442"/>
    </location>
</feature>
<sequence length="493" mass="55941">MLRNTVFFIFLVSGIITINNACKSHFRVYNDCENHFLSGCCTLGKIFVCSVVNLTNSNDFAKEIPKTISVLTVANIKTSFINNGDWKFLSNLTNLMELSFINNRMSILYDLKSVYLNDLDKLKLLSFALGDLRIFPVEKFKNLSSLRYLDLHCNQLQSVGDGHWNFSVLNELILSNNRLTAVRAGQLKGLENLSKLDLSYNRISYFSMKVLDAMPMLTYLSLSFNRLGHISDSSQQHSNLYFLGLSCNLFVGLEPLVFNGLKSFHSVDYYNNTIKYPPSGNSKNTVSLALALSLSSNVIEVLSPHYFDNFPHLNRIKVENNNIRHIEETTFRSVHNVTSIDMSLNQIHSIPRKLFQHLQKLVIVELQFNRIQTFHPFLFNHLAPHLQLFADDNPIVCDCQALPLLMWLSDSEMSLENFPRCQSPKEVQSQSIYYVKLLSDCPHSTRMPSSTYVTPPSYTSPPRDHGTLSLTLAACAFVMILICSLSLCLCIVG</sequence>
<dbReference type="Pfam" id="PF13855">
    <property type="entry name" value="LRR_8"/>
    <property type="match status" value="2"/>
</dbReference>
<name>A0A9Q1CTL9_HOLLE</name>
<comment type="caution">
    <text evidence="7">The sequence shown here is derived from an EMBL/GenBank/DDBJ whole genome shotgun (WGS) entry which is preliminary data.</text>
</comment>
<keyword evidence="4" id="KW-1133">Transmembrane helix</keyword>
<organism evidence="7 8">
    <name type="scientific">Holothuria leucospilota</name>
    <name type="common">Black long sea cucumber</name>
    <name type="synonym">Mertensiothuria leucospilota</name>
    <dbReference type="NCBI Taxonomy" id="206669"/>
    <lineage>
        <taxon>Eukaryota</taxon>
        <taxon>Metazoa</taxon>
        <taxon>Echinodermata</taxon>
        <taxon>Eleutherozoa</taxon>
        <taxon>Echinozoa</taxon>
        <taxon>Holothuroidea</taxon>
        <taxon>Aspidochirotacea</taxon>
        <taxon>Aspidochirotida</taxon>
        <taxon>Holothuriidae</taxon>
        <taxon>Holothuria</taxon>
    </lineage>
</organism>
<keyword evidence="3" id="KW-0677">Repeat</keyword>
<keyword evidence="8" id="KW-1185">Reference proteome</keyword>
<dbReference type="SMART" id="SM00082">
    <property type="entry name" value="LRRCT"/>
    <property type="match status" value="1"/>
</dbReference>
<evidence type="ECO:0000256" key="4">
    <source>
        <dbReference type="SAM" id="Phobius"/>
    </source>
</evidence>
<accession>A0A9Q1CTL9</accession>